<dbReference type="Proteomes" id="UP000235611">
    <property type="component" value="Unassembled WGS sequence"/>
</dbReference>
<dbReference type="AlphaFoldDB" id="A0AAP8MUD0"/>
<feature type="non-terminal residue" evidence="1">
    <location>
        <position position="113"/>
    </location>
</feature>
<name>A0AAP8MUD0_9VIBR</name>
<accession>A0AAP8MUD0</accession>
<gene>
    <name evidence="1" type="ORF">BCS93_16310</name>
</gene>
<proteinExistence type="predicted"/>
<protein>
    <submittedName>
        <fullName evidence="1">Uncharacterized protein</fullName>
    </submittedName>
</protein>
<evidence type="ECO:0000313" key="2">
    <source>
        <dbReference type="Proteomes" id="UP000235611"/>
    </source>
</evidence>
<organism evidence="1 2">
    <name type="scientific">Vibrio breoganii</name>
    <dbReference type="NCBI Taxonomy" id="553239"/>
    <lineage>
        <taxon>Bacteria</taxon>
        <taxon>Pseudomonadati</taxon>
        <taxon>Pseudomonadota</taxon>
        <taxon>Gammaproteobacteria</taxon>
        <taxon>Vibrionales</taxon>
        <taxon>Vibrionaceae</taxon>
        <taxon>Vibrio</taxon>
    </lineage>
</organism>
<evidence type="ECO:0000313" key="1">
    <source>
        <dbReference type="EMBL" id="PMP07200.1"/>
    </source>
</evidence>
<sequence length="113" mass="12536">MVRLYCNLNPLSIKAKHSETQNTSPSSSPIEGLLPAELFRFPIKALGNDGVFWLVRLLCHLNPLSIKAKHSETQNTSPSGASIEGLLPLELFRFPIKALGNDGVFWLVRLLCH</sequence>
<comment type="caution">
    <text evidence="1">The sequence shown here is derived from an EMBL/GenBank/DDBJ whole genome shotgun (WGS) entry which is preliminary data.</text>
</comment>
<reference evidence="2" key="1">
    <citation type="submission" date="2016-07" db="EMBL/GenBank/DDBJ databases">
        <title>Nontailed viruses are major unrecognized killers of bacteria in the ocean.</title>
        <authorList>
            <person name="Kauffman K."/>
            <person name="Hussain F."/>
            <person name="Yang J."/>
            <person name="Arevalo P."/>
            <person name="Brown J."/>
            <person name="Cutler M."/>
            <person name="Kelly L."/>
            <person name="Polz M.F."/>
        </authorList>
    </citation>
    <scope>NUCLEOTIDE SEQUENCE [LARGE SCALE GENOMIC DNA]</scope>
    <source>
        <strain evidence="2">10N.222.49.A5</strain>
    </source>
</reference>
<dbReference type="EMBL" id="MDBO01000111">
    <property type="protein sequence ID" value="PMP07200.1"/>
    <property type="molecule type" value="Genomic_DNA"/>
</dbReference>